<dbReference type="EMBL" id="BAABAT010000074">
    <property type="protein sequence ID" value="GAA4263624.1"/>
    <property type="molecule type" value="Genomic_DNA"/>
</dbReference>
<evidence type="ECO:0000313" key="4">
    <source>
        <dbReference type="Proteomes" id="UP001500620"/>
    </source>
</evidence>
<proteinExistence type="inferred from homology"/>
<accession>A0ABP8DUL4</accession>
<dbReference type="Gene3D" id="3.40.50.720">
    <property type="entry name" value="NAD(P)-binding Rossmann-like Domain"/>
    <property type="match status" value="1"/>
</dbReference>
<dbReference type="SUPFAM" id="SSF51735">
    <property type="entry name" value="NAD(P)-binding Rossmann-fold domains"/>
    <property type="match status" value="1"/>
</dbReference>
<evidence type="ECO:0000313" key="3">
    <source>
        <dbReference type="EMBL" id="GAA4263624.1"/>
    </source>
</evidence>
<dbReference type="PANTHER" id="PTHR43477">
    <property type="entry name" value="DIHYDROANTICAPSIN 7-DEHYDROGENASE"/>
    <property type="match status" value="1"/>
</dbReference>
<dbReference type="Proteomes" id="UP001500620">
    <property type="component" value="Unassembled WGS sequence"/>
</dbReference>
<gene>
    <name evidence="3" type="ORF">GCM10022255_109850</name>
</gene>
<evidence type="ECO:0000256" key="1">
    <source>
        <dbReference type="ARBA" id="ARBA00006484"/>
    </source>
</evidence>
<dbReference type="InterPro" id="IPR002347">
    <property type="entry name" value="SDR_fam"/>
</dbReference>
<dbReference type="RefSeq" id="WP_345143305.1">
    <property type="nucleotide sequence ID" value="NZ_BAABAT010000074.1"/>
</dbReference>
<protein>
    <submittedName>
        <fullName evidence="3">SDR family oxidoreductase</fullName>
    </submittedName>
</protein>
<dbReference type="InterPro" id="IPR051122">
    <property type="entry name" value="SDR_DHRS6-like"/>
</dbReference>
<reference evidence="4" key="1">
    <citation type="journal article" date="2019" name="Int. J. Syst. Evol. Microbiol.">
        <title>The Global Catalogue of Microorganisms (GCM) 10K type strain sequencing project: providing services to taxonomists for standard genome sequencing and annotation.</title>
        <authorList>
            <consortium name="The Broad Institute Genomics Platform"/>
            <consortium name="The Broad Institute Genome Sequencing Center for Infectious Disease"/>
            <person name="Wu L."/>
            <person name="Ma J."/>
        </authorList>
    </citation>
    <scope>NUCLEOTIDE SEQUENCE [LARGE SCALE GENOMIC DNA]</scope>
    <source>
        <strain evidence="4">JCM 17441</strain>
    </source>
</reference>
<sequence>MTSTDPSPVGGRSTASALTGKTVVILGGSSGIGLETARQARNAGASVVMTGRNAGRLAVAAEQIGPDRTATFDVTDHDALVSFFATFREPIDHLMVTAGGPYYAPLADIDLRAASAAFHQHVGVMIDVAQLAGTKIRAGGTIILMGGTAPRRPEVGLIVPAAVSTGLSAAAATLALELAPVRVNVIAAGFVDTPLSAMLVGERLEARRQELSERLPIRRVVEAGDVAALAVHLMVNTALTGATFDIDGGQQLVAGL</sequence>
<dbReference type="PRINTS" id="PR00081">
    <property type="entry name" value="GDHRDH"/>
</dbReference>
<organism evidence="3 4">
    <name type="scientific">Dactylosporangium darangshiense</name>
    <dbReference type="NCBI Taxonomy" id="579108"/>
    <lineage>
        <taxon>Bacteria</taxon>
        <taxon>Bacillati</taxon>
        <taxon>Actinomycetota</taxon>
        <taxon>Actinomycetes</taxon>
        <taxon>Micromonosporales</taxon>
        <taxon>Micromonosporaceae</taxon>
        <taxon>Dactylosporangium</taxon>
    </lineage>
</organism>
<dbReference type="InterPro" id="IPR036291">
    <property type="entry name" value="NAD(P)-bd_dom_sf"/>
</dbReference>
<keyword evidence="2" id="KW-0560">Oxidoreductase</keyword>
<dbReference type="Pfam" id="PF13561">
    <property type="entry name" value="adh_short_C2"/>
    <property type="match status" value="1"/>
</dbReference>
<name>A0ABP8DUL4_9ACTN</name>
<comment type="similarity">
    <text evidence="1">Belongs to the short-chain dehydrogenases/reductases (SDR) family.</text>
</comment>
<dbReference type="PANTHER" id="PTHR43477:SF1">
    <property type="entry name" value="DIHYDROANTICAPSIN 7-DEHYDROGENASE"/>
    <property type="match status" value="1"/>
</dbReference>
<keyword evidence="4" id="KW-1185">Reference proteome</keyword>
<evidence type="ECO:0000256" key="2">
    <source>
        <dbReference type="ARBA" id="ARBA00023002"/>
    </source>
</evidence>
<comment type="caution">
    <text evidence="3">The sequence shown here is derived from an EMBL/GenBank/DDBJ whole genome shotgun (WGS) entry which is preliminary data.</text>
</comment>